<accession>A0A7G9Z2A4</accession>
<reference evidence="1" key="1">
    <citation type="submission" date="2020-06" db="EMBL/GenBank/DDBJ databases">
        <title>Unique genomic features of the anaerobic methanotrophic archaea.</title>
        <authorList>
            <person name="Chadwick G.L."/>
            <person name="Skennerton C.T."/>
            <person name="Laso-Perez R."/>
            <person name="Leu A.O."/>
            <person name="Speth D.R."/>
            <person name="Yu H."/>
            <person name="Morgan-Lang C."/>
            <person name="Hatzenpichler R."/>
            <person name="Goudeau D."/>
            <person name="Malmstrom R."/>
            <person name="Brazelton W.J."/>
            <person name="Woyke T."/>
            <person name="Hallam S.J."/>
            <person name="Tyson G.W."/>
            <person name="Wegener G."/>
            <person name="Boetius A."/>
            <person name="Orphan V."/>
        </authorList>
    </citation>
    <scope>NUCLEOTIDE SEQUENCE</scope>
</reference>
<gene>
    <name evidence="1" type="ORF">NMFEFIAP_00014</name>
</gene>
<protein>
    <recommendedName>
        <fullName evidence="2">IS1 transposase</fullName>
    </recommendedName>
</protein>
<evidence type="ECO:0000313" key="1">
    <source>
        <dbReference type="EMBL" id="QNO54388.1"/>
    </source>
</evidence>
<evidence type="ECO:0008006" key="2">
    <source>
        <dbReference type="Google" id="ProtNLM"/>
    </source>
</evidence>
<name>A0A7G9Z2A4_9EURY</name>
<proteinExistence type="predicted"/>
<sequence>MNYGVLLKKTKNVDTRRATRSKEGDAWIYTCIKRNTYFFVAFSVGKWTQETCGRMIEKLSERTEQPSLLAKIEVFTDGNDDYTYVLPDYYADTCIDYGQLVKIREKGRVVRKEKRTIYGNPDHDDIETTDIENYNGILRERIGRLVRKTKCFSKRRWRLECSLQVFQFYWNFINEFKRRKSPAMLEGLTDHLWTWHDFLYCSLTIRIRTPPYV</sequence>
<organism evidence="1">
    <name type="scientific">Candidatus Methanophaga sp. ANME-1 ERB7</name>
    <dbReference type="NCBI Taxonomy" id="2759913"/>
    <lineage>
        <taxon>Archaea</taxon>
        <taxon>Methanobacteriati</taxon>
        <taxon>Methanobacteriota</taxon>
        <taxon>Stenosarchaea group</taxon>
        <taxon>Methanomicrobia</taxon>
        <taxon>Candidatus Methanophagales</taxon>
        <taxon>Candidatus Methanophagaceae</taxon>
        <taxon>Candidatus Methanophaga</taxon>
    </lineage>
</organism>
<dbReference type="AlphaFoldDB" id="A0A7G9Z2A4"/>
<dbReference type="EMBL" id="MT631577">
    <property type="protein sequence ID" value="QNO54388.1"/>
    <property type="molecule type" value="Genomic_DNA"/>
</dbReference>